<feature type="binding site" evidence="17">
    <location>
        <position position="92"/>
    </location>
    <ligand>
        <name>Zn(2+)</name>
        <dbReference type="ChEBI" id="CHEBI:29105"/>
    </ligand>
</feature>
<dbReference type="NCBIfam" id="TIGR01656">
    <property type="entry name" value="Histidinol-ppas"/>
    <property type="match status" value="1"/>
</dbReference>
<feature type="binding site" evidence="17">
    <location>
        <position position="134"/>
    </location>
    <ligand>
        <name>Mg(2+)</name>
        <dbReference type="ChEBI" id="CHEBI:18420"/>
    </ligand>
</feature>
<keyword evidence="7 17" id="KW-0862">Zinc</keyword>
<feature type="active site" description="Nucleophile" evidence="14">
    <location>
        <position position="9"/>
    </location>
</feature>
<dbReference type="GO" id="GO:0016791">
    <property type="term" value="F:phosphatase activity"/>
    <property type="evidence" value="ECO:0007669"/>
    <property type="project" value="InterPro"/>
</dbReference>
<keyword evidence="8 13" id="KW-0119">Carbohydrate metabolism</keyword>
<evidence type="ECO:0000256" key="2">
    <source>
        <dbReference type="ARBA" id="ARBA00004496"/>
    </source>
</evidence>
<keyword evidence="6 13" id="KW-0378">Hydrolase</keyword>
<comment type="catalytic activity">
    <reaction evidence="9">
        <text>D-glycero-alpha-D-manno-heptose 1,7-bisphosphate + H2O = D-glycero-alpha-D-manno-heptose 1-phosphate + phosphate</text>
        <dbReference type="Rhea" id="RHEA:28522"/>
        <dbReference type="ChEBI" id="CHEBI:15377"/>
        <dbReference type="ChEBI" id="CHEBI:43474"/>
        <dbReference type="ChEBI" id="CHEBI:60207"/>
        <dbReference type="ChEBI" id="CHEBI:61574"/>
        <dbReference type="EC" id="3.1.3.83"/>
    </reaction>
</comment>
<comment type="subcellular location">
    <subcellularLocation>
        <location evidence="2 13">Cytoplasm</location>
    </subcellularLocation>
</comment>
<dbReference type="CDD" id="cd07503">
    <property type="entry name" value="HAD_HisB-N"/>
    <property type="match status" value="1"/>
</dbReference>
<dbReference type="OrthoDB" id="9781367at2"/>
<feature type="binding site" evidence="15">
    <location>
        <position position="135"/>
    </location>
    <ligand>
        <name>substrate</name>
    </ligand>
</feature>
<keyword evidence="17" id="KW-0460">Magnesium</keyword>
<dbReference type="EC" id="3.1.3.-" evidence="13"/>
<feature type="binding site" evidence="17">
    <location>
        <position position="135"/>
    </location>
    <ligand>
        <name>Mg(2+)</name>
        <dbReference type="ChEBI" id="CHEBI:18420"/>
    </ligand>
</feature>
<dbReference type="InterPro" id="IPR006549">
    <property type="entry name" value="HAD-SF_hydro_IIIA"/>
</dbReference>
<evidence type="ECO:0000256" key="5">
    <source>
        <dbReference type="ARBA" id="ARBA00022723"/>
    </source>
</evidence>
<evidence type="ECO:0000256" key="10">
    <source>
        <dbReference type="ARBA" id="ARBA00058363"/>
    </source>
</evidence>
<reference evidence="18" key="1">
    <citation type="submission" date="2018-09" db="EMBL/GenBank/DDBJ databases">
        <title>Murine metabolic-syndrome-specific gut microbial biobank.</title>
        <authorList>
            <person name="Liu C."/>
        </authorList>
    </citation>
    <scope>NUCLEOTIDE SEQUENCE</scope>
    <source>
        <strain evidence="18">D42-62</strain>
    </source>
</reference>
<proteinExistence type="inferred from homology"/>
<dbReference type="PANTHER" id="PTHR42891">
    <property type="entry name" value="D-GLYCERO-BETA-D-MANNO-HEPTOSE-1,7-BISPHOSPHATE 7-PHOSPHATASE"/>
    <property type="match status" value="1"/>
</dbReference>
<comment type="similarity">
    <text evidence="12 13">Belongs to the gmhB family.</text>
</comment>
<evidence type="ECO:0000256" key="15">
    <source>
        <dbReference type="PIRSR" id="PIRSR004682-2"/>
    </source>
</evidence>
<dbReference type="InterPro" id="IPR023214">
    <property type="entry name" value="HAD_sf"/>
</dbReference>
<dbReference type="FunFam" id="3.40.50.1000:FF:000037">
    <property type="entry name" value="D,D-heptose 1,7-bisphosphate phosphatase"/>
    <property type="match status" value="1"/>
</dbReference>
<keyword evidence="4 13" id="KW-0963">Cytoplasm</keyword>
<dbReference type="Gene3D" id="3.40.50.1000">
    <property type="entry name" value="HAD superfamily/HAD-like"/>
    <property type="match status" value="1"/>
</dbReference>
<evidence type="ECO:0000256" key="12">
    <source>
        <dbReference type="ARBA" id="ARBA00061616"/>
    </source>
</evidence>
<evidence type="ECO:0000256" key="6">
    <source>
        <dbReference type="ARBA" id="ARBA00022801"/>
    </source>
</evidence>
<evidence type="ECO:0000256" key="8">
    <source>
        <dbReference type="ARBA" id="ARBA00023277"/>
    </source>
</evidence>
<feature type="binding site" evidence="15">
    <location>
        <begin position="17"/>
        <end position="20"/>
    </location>
    <ligand>
        <name>substrate</name>
    </ligand>
</feature>
<gene>
    <name evidence="18" type="ORF">D5281_05535</name>
</gene>
<keyword evidence="19" id="KW-1185">Reference proteome</keyword>
<evidence type="ECO:0000256" key="4">
    <source>
        <dbReference type="ARBA" id="ARBA00022490"/>
    </source>
</evidence>
<dbReference type="InterPro" id="IPR004446">
    <property type="entry name" value="Heptose_bisP_phosphatase"/>
</dbReference>
<organism evidence="18 19">
    <name type="scientific">Parablautia muri</name>
    <dbReference type="NCBI Taxonomy" id="2320879"/>
    <lineage>
        <taxon>Bacteria</taxon>
        <taxon>Bacillati</taxon>
        <taxon>Bacillota</taxon>
        <taxon>Clostridia</taxon>
        <taxon>Lachnospirales</taxon>
        <taxon>Lachnospiraceae</taxon>
        <taxon>Parablautia</taxon>
    </lineage>
</organism>
<dbReference type="SUPFAM" id="SSF56784">
    <property type="entry name" value="HAD-like"/>
    <property type="match status" value="1"/>
</dbReference>
<dbReference type="InterPro" id="IPR036412">
    <property type="entry name" value="HAD-like_sf"/>
</dbReference>
<dbReference type="InterPro" id="IPR006543">
    <property type="entry name" value="Histidinol-phos"/>
</dbReference>
<evidence type="ECO:0000256" key="3">
    <source>
        <dbReference type="ARBA" id="ARBA00011245"/>
    </source>
</evidence>
<comment type="caution">
    <text evidence="18">The sequence shown here is derived from an EMBL/GenBank/DDBJ whole genome shotgun (WGS) entry which is preliminary data.</text>
</comment>
<feature type="binding site" evidence="15">
    <location>
        <begin position="51"/>
        <end position="54"/>
    </location>
    <ligand>
        <name>substrate</name>
    </ligand>
</feature>
<feature type="site" description="Contributes to substrate recognition" evidence="16">
    <location>
        <position position="108"/>
    </location>
</feature>
<dbReference type="InterPro" id="IPR013954">
    <property type="entry name" value="PNK3P"/>
</dbReference>
<evidence type="ECO:0000256" key="16">
    <source>
        <dbReference type="PIRSR" id="PIRSR004682-3"/>
    </source>
</evidence>
<comment type="subunit">
    <text evidence="3">Monomer.</text>
</comment>
<comment type="pathway">
    <text evidence="11">Nucleotide-sugar biosynthesis; GDP-D-glycero-alpha-D-manno-heptose biosynthesis; GDP-D-glycero-alpha-D-manno-heptose from D-glycero-alpha-D-manno-heptose 7-phosphate: step 2/3.</text>
</comment>
<feature type="binding site" evidence="15">
    <location>
        <begin position="108"/>
        <end position="109"/>
    </location>
    <ligand>
        <name>substrate</name>
    </ligand>
</feature>
<evidence type="ECO:0000256" key="1">
    <source>
        <dbReference type="ARBA" id="ARBA00001946"/>
    </source>
</evidence>
<evidence type="ECO:0000256" key="17">
    <source>
        <dbReference type="PIRSR" id="PIRSR004682-4"/>
    </source>
</evidence>
<dbReference type="NCBIfam" id="TIGR00213">
    <property type="entry name" value="GmhB_yaeD"/>
    <property type="match status" value="1"/>
</dbReference>
<dbReference type="AlphaFoldDB" id="A0A9X5GR87"/>
<evidence type="ECO:0000313" key="18">
    <source>
        <dbReference type="EMBL" id="NBJ92064.1"/>
    </source>
</evidence>
<feature type="active site" description="Nucleophile" evidence="14">
    <location>
        <position position="11"/>
    </location>
</feature>
<dbReference type="GO" id="GO:0046872">
    <property type="term" value="F:metal ion binding"/>
    <property type="evidence" value="ECO:0007669"/>
    <property type="project" value="UniProtKB-KW"/>
</dbReference>
<evidence type="ECO:0000256" key="7">
    <source>
        <dbReference type="ARBA" id="ARBA00022833"/>
    </source>
</evidence>
<dbReference type="Pfam" id="PF08645">
    <property type="entry name" value="PNK3P"/>
    <property type="match status" value="1"/>
</dbReference>
<evidence type="ECO:0000256" key="14">
    <source>
        <dbReference type="PIRSR" id="PIRSR004682-1"/>
    </source>
</evidence>
<evidence type="ECO:0000313" key="19">
    <source>
        <dbReference type="Proteomes" id="UP001154420"/>
    </source>
</evidence>
<evidence type="ECO:0000256" key="11">
    <source>
        <dbReference type="ARBA" id="ARBA00060656"/>
    </source>
</evidence>
<feature type="binding site" evidence="15">
    <location>
        <begin position="9"/>
        <end position="11"/>
    </location>
    <ligand>
        <name>substrate</name>
    </ligand>
</feature>
<dbReference type="PANTHER" id="PTHR42891:SF1">
    <property type="entry name" value="D-GLYCERO-BETA-D-MANNO-HEPTOSE-1,7-BISPHOSPHATE 7-PHOSPHATASE"/>
    <property type="match status" value="1"/>
</dbReference>
<dbReference type="EMBL" id="QZDT01000005">
    <property type="protein sequence ID" value="NBJ92064.1"/>
    <property type="molecule type" value="Genomic_DNA"/>
</dbReference>
<dbReference type="NCBIfam" id="TIGR01662">
    <property type="entry name" value="HAD-SF-IIIA"/>
    <property type="match status" value="1"/>
</dbReference>
<sequence length="195" mass="22323">MQRKAIFFDRDGTINVEKHYLYKIEDFEYLQGAKEGLKLLQDAGYLLVIITNQSGIAKGFYTEEDFKKLNVWMLNDLAADRIDIAACYYCPHHPDALIEKYRKDCSCRKPGVKLFMQAVRALHIDLEGSYAVGDKMRDLEICKRSAVKGFLLYSNSKEGKQADEMNIKRIQGGILEAAEDIQKENEHAALDKGQY</sequence>
<dbReference type="GO" id="GO:0005975">
    <property type="term" value="P:carbohydrate metabolic process"/>
    <property type="evidence" value="ECO:0007669"/>
    <property type="project" value="InterPro"/>
</dbReference>
<feature type="binding site" evidence="17">
    <location>
        <position position="90"/>
    </location>
    <ligand>
        <name>Zn(2+)</name>
        <dbReference type="ChEBI" id="CHEBI:29105"/>
    </ligand>
</feature>
<feature type="binding site" evidence="17">
    <location>
        <position position="9"/>
    </location>
    <ligand>
        <name>Mg(2+)</name>
        <dbReference type="ChEBI" id="CHEBI:18420"/>
    </ligand>
</feature>
<comment type="function">
    <text evidence="10">Converts the D-glycero-alpha-D-manno-heptose 1,7-bisphosphate intermediate into D-glycero-alpha-D-manno-heptose 1-phosphate by removing the phosphate group at the C-7 position.</text>
</comment>
<feature type="binding site" evidence="17">
    <location>
        <position position="11"/>
    </location>
    <ligand>
        <name>Mg(2+)</name>
        <dbReference type="ChEBI" id="CHEBI:18420"/>
    </ligand>
</feature>
<protein>
    <recommendedName>
        <fullName evidence="13">D,D-heptose 1,7-bisphosphate phosphatase</fullName>
        <ecNumber evidence="13">3.1.3.-</ecNumber>
    </recommendedName>
</protein>
<keyword evidence="5 17" id="KW-0479">Metal-binding</keyword>
<comment type="cofactor">
    <cofactor evidence="1 17">
        <name>Mg(2+)</name>
        <dbReference type="ChEBI" id="CHEBI:18420"/>
    </cofactor>
</comment>
<dbReference type="GO" id="GO:0005737">
    <property type="term" value="C:cytoplasm"/>
    <property type="evidence" value="ECO:0007669"/>
    <property type="project" value="UniProtKB-SubCell"/>
</dbReference>
<evidence type="ECO:0000256" key="13">
    <source>
        <dbReference type="PIRNR" id="PIRNR004682"/>
    </source>
</evidence>
<feature type="site" description="Stabilizes the phosphoryl group" evidence="16">
    <location>
        <position position="51"/>
    </location>
</feature>
<dbReference type="RefSeq" id="WP_160559130.1">
    <property type="nucleotide sequence ID" value="NZ_QZDT01000005.1"/>
</dbReference>
<feature type="site" description="Stabilizes the phosphoryl group" evidence="16">
    <location>
        <position position="109"/>
    </location>
</feature>
<name>A0A9X5GR87_9FIRM</name>
<feature type="binding site" evidence="17">
    <location>
        <position position="107"/>
    </location>
    <ligand>
        <name>Zn(2+)</name>
        <dbReference type="ChEBI" id="CHEBI:29105"/>
    </ligand>
</feature>
<evidence type="ECO:0000256" key="9">
    <source>
        <dbReference type="ARBA" id="ARBA00051130"/>
    </source>
</evidence>
<feature type="binding site" evidence="17">
    <location>
        <position position="105"/>
    </location>
    <ligand>
        <name>Zn(2+)</name>
        <dbReference type="ChEBI" id="CHEBI:29105"/>
    </ligand>
</feature>
<dbReference type="PIRSF" id="PIRSF004682">
    <property type="entry name" value="GmhB"/>
    <property type="match status" value="1"/>
</dbReference>
<comment type="cofactor">
    <cofactor evidence="17">
        <name>Zn(2+)</name>
        <dbReference type="ChEBI" id="CHEBI:29105"/>
    </cofactor>
</comment>
<dbReference type="Proteomes" id="UP001154420">
    <property type="component" value="Unassembled WGS sequence"/>
</dbReference>
<accession>A0A9X5GR87</accession>